<dbReference type="Pfam" id="PF00238">
    <property type="entry name" value="Ribosomal_L14"/>
    <property type="match status" value="1"/>
</dbReference>
<dbReference type="AlphaFoldDB" id="A0A679ENY2"/>
<evidence type="ECO:0000256" key="2">
    <source>
        <dbReference type="ARBA" id="ARBA00022980"/>
    </source>
</evidence>
<dbReference type="SUPFAM" id="SSF50193">
    <property type="entry name" value="Ribosomal protein L14"/>
    <property type="match status" value="1"/>
</dbReference>
<protein>
    <submittedName>
        <fullName evidence="4">50S ribosomal protein L14</fullName>
    </submittedName>
</protein>
<evidence type="ECO:0000313" key="4">
    <source>
        <dbReference type="EMBL" id="BBQ05401.1"/>
    </source>
</evidence>
<sequence length="121" mass="13634">MIQKNSYIYVVDNTGILISKCIGIFPSRKKYTNSLGVVTASVQTVLSNSKFKKGMLVKILLLATKYVHVRKNGRTIRVNRNIGIVLKDKLTARGTRIKGLGLQEIRHSKYGRLAVLLHRKL</sequence>
<keyword evidence="4" id="KW-0496">Mitochondrion</keyword>
<dbReference type="InterPro" id="IPR036853">
    <property type="entry name" value="Ribosomal_uL14_sf"/>
</dbReference>
<dbReference type="Gene3D" id="2.40.150.20">
    <property type="entry name" value="Ribosomal protein L14"/>
    <property type="match status" value="1"/>
</dbReference>
<keyword evidence="2 4" id="KW-0689">Ribosomal protein</keyword>
<gene>
    <name evidence="4" type="primary">rpl14</name>
</gene>
<evidence type="ECO:0000256" key="3">
    <source>
        <dbReference type="ARBA" id="ARBA00023274"/>
    </source>
</evidence>
<name>A0A679ENY2_LEUMA</name>
<keyword evidence="3" id="KW-0687">Ribonucleoprotein</keyword>
<dbReference type="GO" id="GO:1990904">
    <property type="term" value="C:ribonucleoprotein complex"/>
    <property type="evidence" value="ECO:0007669"/>
    <property type="project" value="UniProtKB-KW"/>
</dbReference>
<dbReference type="GO" id="GO:0003735">
    <property type="term" value="F:structural constituent of ribosome"/>
    <property type="evidence" value="ECO:0007669"/>
    <property type="project" value="InterPro"/>
</dbReference>
<dbReference type="GO" id="GO:0005840">
    <property type="term" value="C:ribosome"/>
    <property type="evidence" value="ECO:0007669"/>
    <property type="project" value="UniProtKB-KW"/>
</dbReference>
<geneLocation type="mitochondrion" evidence="4"/>
<proteinExistence type="inferred from homology"/>
<dbReference type="RefSeq" id="YP_009730071.1">
    <property type="nucleotide sequence ID" value="NC_045933.1"/>
</dbReference>
<organism evidence="4">
    <name type="scientific">Leucocryptos marina</name>
    <name type="common">Marine flagellate</name>
    <name type="synonym">Bodo marinus</name>
    <dbReference type="NCBI Taxonomy" id="299206"/>
    <lineage>
        <taxon>Eukaryota</taxon>
        <taxon>Cryptophyceae</taxon>
        <taxon>Kathablepharidacea</taxon>
        <taxon>Katablepharidaceae</taxon>
        <taxon>Leucocryptos</taxon>
    </lineage>
</organism>
<dbReference type="GO" id="GO:0006412">
    <property type="term" value="P:translation"/>
    <property type="evidence" value="ECO:0007669"/>
    <property type="project" value="InterPro"/>
</dbReference>
<accession>A0A679ENY2</accession>
<dbReference type="SMART" id="SM01374">
    <property type="entry name" value="Ribosomal_L14"/>
    <property type="match status" value="1"/>
</dbReference>
<dbReference type="GeneID" id="43959835"/>
<evidence type="ECO:0000256" key="1">
    <source>
        <dbReference type="ARBA" id="ARBA00010745"/>
    </source>
</evidence>
<reference evidence="4" key="1">
    <citation type="submission" date="2019-12" db="EMBL/GenBank/DDBJ databases">
        <title>Mitochondrial genomes of Hemiarma marina and Leucocryptos marina revised the evolution of cytochrome c maturation in Cryptista.</title>
        <authorList>
            <person name="Nishimura Y."/>
            <person name="Kume K."/>
            <person name="Sonehara K."/>
            <person name="Tanifuji G."/>
            <person name="Shiratori T."/>
            <person name="Ishida K."/>
            <person name="Hashimoto T."/>
            <person name="Inagaki Y."/>
            <person name="Ohkuma M."/>
        </authorList>
    </citation>
    <scope>NUCLEOTIDE SEQUENCE</scope>
    <source>
        <strain evidence="4">NIES-1335</strain>
    </source>
</reference>
<dbReference type="CDD" id="cd00337">
    <property type="entry name" value="Ribosomal_uL14"/>
    <property type="match status" value="1"/>
</dbReference>
<dbReference type="InterPro" id="IPR000218">
    <property type="entry name" value="Ribosomal_uL14"/>
</dbReference>
<comment type="similarity">
    <text evidence="1">Belongs to the universal ribosomal protein uL14 family.</text>
</comment>
<dbReference type="EMBL" id="LC515368">
    <property type="protein sequence ID" value="BBQ05401.1"/>
    <property type="molecule type" value="Genomic_DNA"/>
</dbReference>